<protein>
    <submittedName>
        <fullName evidence="1">Uncharacterized protein</fullName>
    </submittedName>
</protein>
<dbReference type="Proteomes" id="UP001594351">
    <property type="component" value="Unassembled WGS sequence"/>
</dbReference>
<dbReference type="EMBL" id="JBHPBY010000134">
    <property type="protein sequence ID" value="MFC1850922.1"/>
    <property type="molecule type" value="Genomic_DNA"/>
</dbReference>
<proteinExistence type="predicted"/>
<gene>
    <name evidence="1" type="ORF">ACFL27_12070</name>
</gene>
<name>A0ABV6YXI5_UNCC1</name>
<accession>A0ABV6YXI5</accession>
<keyword evidence="2" id="KW-1185">Reference proteome</keyword>
<organism evidence="1 2">
    <name type="scientific">candidate division CSSED10-310 bacterium</name>
    <dbReference type="NCBI Taxonomy" id="2855610"/>
    <lineage>
        <taxon>Bacteria</taxon>
        <taxon>Bacteria division CSSED10-310</taxon>
    </lineage>
</organism>
<sequence length="124" mass="14401">MENQDFEIFVNNSLGRIWRFQKDYYKKSGRYHKNLMDIWEVRNKTRGDSLDPYLAAGNKYGYNYHMVIDTVSHTTWTAAAWPVSYGITGYKSYFINETGKIRAGDNKGLKGGENLPIIELKADY</sequence>
<reference evidence="1 2" key="1">
    <citation type="submission" date="2024-09" db="EMBL/GenBank/DDBJ databases">
        <title>Laminarin stimulates single cell rates of sulfate reduction while oxygen inhibits transcriptomic activity in coastal marine sediment.</title>
        <authorList>
            <person name="Lindsay M."/>
            <person name="Orcutt B."/>
            <person name="Emerson D."/>
            <person name="Stepanauskas R."/>
            <person name="D'Angelo T."/>
        </authorList>
    </citation>
    <scope>NUCLEOTIDE SEQUENCE [LARGE SCALE GENOMIC DNA]</scope>
    <source>
        <strain evidence="1">SAG AM-311-K15</strain>
    </source>
</reference>
<evidence type="ECO:0000313" key="2">
    <source>
        <dbReference type="Proteomes" id="UP001594351"/>
    </source>
</evidence>
<evidence type="ECO:0000313" key="1">
    <source>
        <dbReference type="EMBL" id="MFC1850922.1"/>
    </source>
</evidence>
<comment type="caution">
    <text evidence="1">The sequence shown here is derived from an EMBL/GenBank/DDBJ whole genome shotgun (WGS) entry which is preliminary data.</text>
</comment>